<protein>
    <submittedName>
        <fullName evidence="2">Uncharacterized protein</fullName>
    </submittedName>
</protein>
<dbReference type="AlphaFoldDB" id="A0A2M8L7Z3"/>
<keyword evidence="1" id="KW-0812">Transmembrane</keyword>
<organism evidence="2 3">
    <name type="scientific">Candidatus Shapirobacteria bacterium CG10_big_fil_rev_8_21_14_0_10_48_15</name>
    <dbReference type="NCBI Taxonomy" id="1974484"/>
    <lineage>
        <taxon>Bacteria</taxon>
        <taxon>Candidatus Shapironibacteriota</taxon>
    </lineage>
</organism>
<accession>A0A2M8L7Z3</accession>
<reference evidence="3" key="1">
    <citation type="submission" date="2017-09" db="EMBL/GenBank/DDBJ databases">
        <title>Depth-based differentiation of microbial function through sediment-hosted aquifers and enrichment of novel symbionts in the deep terrestrial subsurface.</title>
        <authorList>
            <person name="Probst A.J."/>
            <person name="Ladd B."/>
            <person name="Jarett J.K."/>
            <person name="Geller-Mcgrath D.E."/>
            <person name="Sieber C.M.K."/>
            <person name="Emerson J.B."/>
            <person name="Anantharaman K."/>
            <person name="Thomas B.C."/>
            <person name="Malmstrom R."/>
            <person name="Stieglmeier M."/>
            <person name="Klingl A."/>
            <person name="Woyke T."/>
            <person name="Ryan C.M."/>
            <person name="Banfield J.F."/>
        </authorList>
    </citation>
    <scope>NUCLEOTIDE SEQUENCE [LARGE SCALE GENOMIC DNA]</scope>
</reference>
<evidence type="ECO:0000313" key="2">
    <source>
        <dbReference type="EMBL" id="PJE70361.1"/>
    </source>
</evidence>
<feature type="transmembrane region" description="Helical" evidence="1">
    <location>
        <begin position="61"/>
        <end position="80"/>
    </location>
</feature>
<gene>
    <name evidence="2" type="ORF">COU97_00165</name>
</gene>
<comment type="caution">
    <text evidence="2">The sequence shown here is derived from an EMBL/GenBank/DDBJ whole genome shotgun (WGS) entry which is preliminary data.</text>
</comment>
<evidence type="ECO:0000256" key="1">
    <source>
        <dbReference type="SAM" id="Phobius"/>
    </source>
</evidence>
<feature type="transmembrane region" description="Helical" evidence="1">
    <location>
        <begin position="7"/>
        <end position="26"/>
    </location>
</feature>
<dbReference type="Proteomes" id="UP000231579">
    <property type="component" value="Unassembled WGS sequence"/>
</dbReference>
<proteinExistence type="predicted"/>
<keyword evidence="1" id="KW-1133">Transmembrane helix</keyword>
<keyword evidence="1" id="KW-0472">Membrane</keyword>
<dbReference type="EMBL" id="PFEM01000003">
    <property type="protein sequence ID" value="PJE70361.1"/>
    <property type="molecule type" value="Genomic_DNA"/>
</dbReference>
<sequence length="82" mass="9365">MKEAKYYLILAVALMIGLGLFIFFGYNRWLQMLVVVGLGVIYVLWGVVYHHAQKELYLRVILEYVAVAVATCLAVIFLLLRA</sequence>
<evidence type="ECO:0000313" key="3">
    <source>
        <dbReference type="Proteomes" id="UP000231579"/>
    </source>
</evidence>
<feature type="transmembrane region" description="Helical" evidence="1">
    <location>
        <begin position="32"/>
        <end position="49"/>
    </location>
</feature>
<name>A0A2M8L7Z3_9BACT</name>